<dbReference type="RefSeq" id="WP_169928710.1">
    <property type="nucleotide sequence ID" value="NZ_CP012333.1"/>
</dbReference>
<gene>
    <name evidence="8" type="ORF">AKJ09_11480</name>
</gene>
<dbReference type="GO" id="GO:0020037">
    <property type="term" value="F:heme binding"/>
    <property type="evidence" value="ECO:0007669"/>
    <property type="project" value="InterPro"/>
</dbReference>
<name>A0A0K1QGN9_9BACT</name>
<organism evidence="8 9">
    <name type="scientific">Labilithrix luteola</name>
    <dbReference type="NCBI Taxonomy" id="1391654"/>
    <lineage>
        <taxon>Bacteria</taxon>
        <taxon>Pseudomonadati</taxon>
        <taxon>Myxococcota</taxon>
        <taxon>Polyangia</taxon>
        <taxon>Polyangiales</taxon>
        <taxon>Labilitrichaceae</taxon>
        <taxon>Labilithrix</taxon>
    </lineage>
</organism>
<accession>A0A0K1QGN9</accession>
<dbReference type="InterPro" id="IPR020942">
    <property type="entry name" value="Cyt_c_III_dom"/>
</dbReference>
<dbReference type="SUPFAM" id="SSF48695">
    <property type="entry name" value="Multiheme cytochromes"/>
    <property type="match status" value="1"/>
</dbReference>
<evidence type="ECO:0000256" key="5">
    <source>
        <dbReference type="ARBA" id="ARBA00023004"/>
    </source>
</evidence>
<dbReference type="STRING" id="1391654.AKJ09_11480"/>
<evidence type="ECO:0000256" key="2">
    <source>
        <dbReference type="ARBA" id="ARBA00022617"/>
    </source>
</evidence>
<keyword evidence="9" id="KW-1185">Reference proteome</keyword>
<feature type="domain" description="Class III cytochrome C" evidence="7">
    <location>
        <begin position="445"/>
        <end position="538"/>
    </location>
</feature>
<evidence type="ECO:0000256" key="1">
    <source>
        <dbReference type="ARBA" id="ARBA00022448"/>
    </source>
</evidence>
<dbReference type="EMBL" id="CP012333">
    <property type="protein sequence ID" value="AKV04817.1"/>
    <property type="molecule type" value="Genomic_DNA"/>
</dbReference>
<keyword evidence="4" id="KW-0249">Electron transport</keyword>
<sequence length="581" mass="61937">MLDVLLGTALVGVAASCAVSDGGGERAVDPAGPTARATSALQVTGPSEGPTTTDTPIGIALDVDNGSGTPLRVRANQQLYIDQIDIRASTTAAVDHGVQGLATSGDFASLDWSGLSLRDEEVLAAPNPDGTFERRRFYRSARWMEEQSVIVVDQIDAGGQPTAPPWTVHVGKGDDRTPADNFFVRRLRAIQYAKDCASRGDCTTATNYVEEALVELRNATRASHAIKLQPSTTALRMRWRTRTYSIPVIQVGSPTFDYNFGISIDPLTPAEAGGIYAPGTTLRFRVTFRDGSGTRLHPVGSLPTYLESLTANDSGLQYWNAADPVATYWRRKHREHQMVASIVGPAQAVQPIRSTLGPADLASPDGIVTTGVLSRDGVFGQAWSFPTFGNLLAGNITAPVSDEFTFRLPPDAPAGTYLVSLKARRNYLGQELPRTRTIEIQVGTAEHTEAKLGTGGCKTCHDGGGALGIVLHGNDNRATCTPCHAPLTFEPEGPVSVRTHFVHSRSGRFDAPLTRCASCHLDNASIARTSQSACLSCHKSYPPSHVTKFGPIESAYVGGTLATAFQQCTATCHTTHPNSGL</sequence>
<dbReference type="InterPro" id="IPR036280">
    <property type="entry name" value="Multihaem_cyt_sf"/>
</dbReference>
<keyword evidence="2" id="KW-0349">Heme</keyword>
<keyword evidence="5" id="KW-0408">Iron</keyword>
<protein>
    <recommendedName>
        <fullName evidence="7">Class III cytochrome C domain-containing protein</fullName>
    </recommendedName>
</protein>
<dbReference type="Gene3D" id="3.90.10.10">
    <property type="entry name" value="Cytochrome C3"/>
    <property type="match status" value="1"/>
</dbReference>
<evidence type="ECO:0000256" key="3">
    <source>
        <dbReference type="ARBA" id="ARBA00022723"/>
    </source>
</evidence>
<feature type="compositionally biased region" description="Polar residues" evidence="6">
    <location>
        <begin position="36"/>
        <end position="54"/>
    </location>
</feature>
<dbReference type="AlphaFoldDB" id="A0A0K1QGN9"/>
<keyword evidence="1" id="KW-0813">Transport</keyword>
<feature type="region of interest" description="Disordered" evidence="6">
    <location>
        <begin position="20"/>
        <end position="54"/>
    </location>
</feature>
<dbReference type="GO" id="GO:0046872">
    <property type="term" value="F:metal ion binding"/>
    <property type="evidence" value="ECO:0007669"/>
    <property type="project" value="UniProtKB-KW"/>
</dbReference>
<proteinExistence type="predicted"/>
<dbReference type="GO" id="GO:0009055">
    <property type="term" value="F:electron transfer activity"/>
    <property type="evidence" value="ECO:0007669"/>
    <property type="project" value="InterPro"/>
</dbReference>
<evidence type="ECO:0000313" key="9">
    <source>
        <dbReference type="Proteomes" id="UP000064967"/>
    </source>
</evidence>
<evidence type="ECO:0000313" key="8">
    <source>
        <dbReference type="EMBL" id="AKV04817.1"/>
    </source>
</evidence>
<dbReference type="PATRIC" id="fig|1391654.3.peg.11651"/>
<keyword evidence="3" id="KW-0479">Metal-binding</keyword>
<evidence type="ECO:0000259" key="7">
    <source>
        <dbReference type="Pfam" id="PF02085"/>
    </source>
</evidence>
<evidence type="ECO:0000256" key="6">
    <source>
        <dbReference type="SAM" id="MobiDB-lite"/>
    </source>
</evidence>
<reference evidence="8 9" key="1">
    <citation type="submission" date="2015-08" db="EMBL/GenBank/DDBJ databases">
        <authorList>
            <person name="Babu N.S."/>
            <person name="Beckwith C.J."/>
            <person name="Beseler K.G."/>
            <person name="Brison A."/>
            <person name="Carone J.V."/>
            <person name="Caskin T.P."/>
            <person name="Diamond M."/>
            <person name="Durham M.E."/>
            <person name="Foxe J.M."/>
            <person name="Go M."/>
            <person name="Henderson B.A."/>
            <person name="Jones I.B."/>
            <person name="McGettigan J.A."/>
            <person name="Micheletti S.J."/>
            <person name="Nasrallah M.E."/>
            <person name="Ortiz D."/>
            <person name="Piller C.R."/>
            <person name="Privatt S.R."/>
            <person name="Schneider S.L."/>
            <person name="Sharp S."/>
            <person name="Smith T.C."/>
            <person name="Stanton J.D."/>
            <person name="Ullery H.E."/>
            <person name="Wilson R.J."/>
            <person name="Serrano M.G."/>
            <person name="Buck G."/>
            <person name="Lee V."/>
            <person name="Wang Y."/>
            <person name="Carvalho R."/>
            <person name="Voegtly L."/>
            <person name="Shi R."/>
            <person name="Duckworth R."/>
            <person name="Johnson A."/>
            <person name="Loviza R."/>
            <person name="Walstead R."/>
            <person name="Shah Z."/>
            <person name="Kiflezghi M."/>
            <person name="Wade K."/>
            <person name="Ball S.L."/>
            <person name="Bradley K.W."/>
            <person name="Asai D.J."/>
            <person name="Bowman C.A."/>
            <person name="Russell D.A."/>
            <person name="Pope W.H."/>
            <person name="Jacobs-Sera D."/>
            <person name="Hendrix R.W."/>
            <person name="Hatfull G.F."/>
        </authorList>
    </citation>
    <scope>NUCLEOTIDE SEQUENCE [LARGE SCALE GENOMIC DNA]</scope>
    <source>
        <strain evidence="8 9">DSM 27648</strain>
    </source>
</reference>
<dbReference type="Proteomes" id="UP000064967">
    <property type="component" value="Chromosome"/>
</dbReference>
<dbReference type="Pfam" id="PF02085">
    <property type="entry name" value="Cytochrom_CIII"/>
    <property type="match status" value="1"/>
</dbReference>
<evidence type="ECO:0000256" key="4">
    <source>
        <dbReference type="ARBA" id="ARBA00022982"/>
    </source>
</evidence>
<dbReference type="KEGG" id="llu:AKJ09_11480"/>